<comment type="caution">
    <text evidence="1">The sequence shown here is derived from an EMBL/GenBank/DDBJ whole genome shotgun (WGS) entry which is preliminary data.</text>
</comment>
<reference evidence="1" key="1">
    <citation type="submission" date="2021-06" db="EMBL/GenBank/DDBJ databases">
        <authorList>
            <person name="Kallberg Y."/>
            <person name="Tangrot J."/>
            <person name="Rosling A."/>
        </authorList>
    </citation>
    <scope>NUCLEOTIDE SEQUENCE</scope>
    <source>
        <strain evidence="1">IL203A</strain>
    </source>
</reference>
<proteinExistence type="predicted"/>
<dbReference type="EMBL" id="CAJVPU010013892">
    <property type="protein sequence ID" value="CAG8635854.1"/>
    <property type="molecule type" value="Genomic_DNA"/>
</dbReference>
<keyword evidence="2" id="KW-1185">Reference proteome</keyword>
<gene>
    <name evidence="1" type="ORF">DHETER_LOCUS8600</name>
</gene>
<protein>
    <submittedName>
        <fullName evidence="1">7711_t:CDS:1</fullName>
    </submittedName>
</protein>
<sequence length="70" mass="7637">MSDKGYYPPPPQQPQGYYPPPPAQQSGYYQPTPPPQVVVQQQAPPEKKDNSLCLGCALGACLCCCFEECC</sequence>
<evidence type="ECO:0000313" key="1">
    <source>
        <dbReference type="EMBL" id="CAG8635854.1"/>
    </source>
</evidence>
<dbReference type="Proteomes" id="UP000789702">
    <property type="component" value="Unassembled WGS sequence"/>
</dbReference>
<evidence type="ECO:0000313" key="2">
    <source>
        <dbReference type="Proteomes" id="UP000789702"/>
    </source>
</evidence>
<accession>A0ACA9N8R6</accession>
<name>A0ACA9N8R6_9GLOM</name>
<organism evidence="1 2">
    <name type="scientific">Dentiscutata heterogama</name>
    <dbReference type="NCBI Taxonomy" id="1316150"/>
    <lineage>
        <taxon>Eukaryota</taxon>
        <taxon>Fungi</taxon>
        <taxon>Fungi incertae sedis</taxon>
        <taxon>Mucoromycota</taxon>
        <taxon>Glomeromycotina</taxon>
        <taxon>Glomeromycetes</taxon>
        <taxon>Diversisporales</taxon>
        <taxon>Gigasporaceae</taxon>
        <taxon>Dentiscutata</taxon>
    </lineage>
</organism>